<keyword evidence="1 3" id="KW-0597">Phosphoprotein</keyword>
<evidence type="ECO:0000256" key="2">
    <source>
        <dbReference type="ARBA" id="ARBA00023012"/>
    </source>
</evidence>
<sequence>MSKIVVVDDSYAELQMIESYLKAANHTVVSFPNTDKLEDKIAAEKPDLIVMDVVMPGRNGFQACRDLKNDDRFKGIPIVLCTSKGQESDKFWGQQQGANGHVVKPFKSEDLLAAVKRALG</sequence>
<dbReference type="OrthoDB" id="9800897at2"/>
<protein>
    <submittedName>
        <fullName evidence="5">Protein PilH</fullName>
    </submittedName>
</protein>
<dbReference type="InterPro" id="IPR050595">
    <property type="entry name" value="Bact_response_regulator"/>
</dbReference>
<dbReference type="PANTHER" id="PTHR44591">
    <property type="entry name" value="STRESS RESPONSE REGULATOR PROTEIN 1"/>
    <property type="match status" value="1"/>
</dbReference>
<evidence type="ECO:0000313" key="5">
    <source>
        <dbReference type="EMBL" id="ALA58264.1"/>
    </source>
</evidence>
<dbReference type="RefSeq" id="WP_053379456.1">
    <property type="nucleotide sequence ID" value="NZ_CP011801.1"/>
</dbReference>
<evidence type="ECO:0000259" key="4">
    <source>
        <dbReference type="PROSITE" id="PS50110"/>
    </source>
</evidence>
<proteinExistence type="predicted"/>
<dbReference type="EMBL" id="CP011801">
    <property type="protein sequence ID" value="ALA58264.1"/>
    <property type="molecule type" value="Genomic_DNA"/>
</dbReference>
<dbReference type="KEGG" id="nmv:NITMOv2_1844"/>
<feature type="domain" description="Response regulatory" evidence="4">
    <location>
        <begin position="3"/>
        <end position="119"/>
    </location>
</feature>
<dbReference type="InterPro" id="IPR011006">
    <property type="entry name" value="CheY-like_superfamily"/>
</dbReference>
<dbReference type="PANTHER" id="PTHR44591:SF14">
    <property type="entry name" value="PROTEIN PILG"/>
    <property type="match status" value="1"/>
</dbReference>
<dbReference type="SUPFAM" id="SSF52172">
    <property type="entry name" value="CheY-like"/>
    <property type="match status" value="1"/>
</dbReference>
<keyword evidence="2" id="KW-0902">Two-component regulatory system</keyword>
<dbReference type="GO" id="GO:0000160">
    <property type="term" value="P:phosphorelay signal transduction system"/>
    <property type="evidence" value="ECO:0007669"/>
    <property type="project" value="UniProtKB-KW"/>
</dbReference>
<gene>
    <name evidence="5" type="primary">pilH</name>
    <name evidence="5" type="ORF">NITMOv2_1844</name>
</gene>
<evidence type="ECO:0000313" key="6">
    <source>
        <dbReference type="Proteomes" id="UP000069205"/>
    </source>
</evidence>
<dbReference type="AlphaFoldDB" id="A0A0K2GBL7"/>
<dbReference type="InterPro" id="IPR001789">
    <property type="entry name" value="Sig_transdc_resp-reg_receiver"/>
</dbReference>
<reference evidence="5 6" key="1">
    <citation type="journal article" date="2015" name="Proc. Natl. Acad. Sci. U.S.A.">
        <title>Expanded metabolic versatility of ubiquitous nitrite-oxidizing bacteria from the genus Nitrospira.</title>
        <authorList>
            <person name="Koch H."/>
            <person name="Lucker S."/>
            <person name="Albertsen M."/>
            <person name="Kitzinger K."/>
            <person name="Herbold C."/>
            <person name="Spieck E."/>
            <person name="Nielsen P.H."/>
            <person name="Wagner M."/>
            <person name="Daims H."/>
        </authorList>
    </citation>
    <scope>NUCLEOTIDE SEQUENCE [LARGE SCALE GENOMIC DNA]</scope>
    <source>
        <strain evidence="5 6">NSP M-1</strain>
    </source>
</reference>
<feature type="modified residue" description="4-aspartylphosphate" evidence="3">
    <location>
        <position position="52"/>
    </location>
</feature>
<dbReference type="SMART" id="SM00448">
    <property type="entry name" value="REC"/>
    <property type="match status" value="1"/>
</dbReference>
<evidence type="ECO:0000256" key="1">
    <source>
        <dbReference type="ARBA" id="ARBA00022553"/>
    </source>
</evidence>
<dbReference type="PATRIC" id="fig|42253.5.peg.1814"/>
<dbReference type="PROSITE" id="PS50110">
    <property type="entry name" value="RESPONSE_REGULATORY"/>
    <property type="match status" value="1"/>
</dbReference>
<accession>A0A0K2GBL7</accession>
<name>A0A0K2GBL7_NITMO</name>
<keyword evidence="6" id="KW-1185">Reference proteome</keyword>
<organism evidence="5 6">
    <name type="scientific">Nitrospira moscoviensis</name>
    <dbReference type="NCBI Taxonomy" id="42253"/>
    <lineage>
        <taxon>Bacteria</taxon>
        <taxon>Pseudomonadati</taxon>
        <taxon>Nitrospirota</taxon>
        <taxon>Nitrospiria</taxon>
        <taxon>Nitrospirales</taxon>
        <taxon>Nitrospiraceae</taxon>
        <taxon>Nitrospira</taxon>
    </lineage>
</organism>
<evidence type="ECO:0000256" key="3">
    <source>
        <dbReference type="PROSITE-ProRule" id="PRU00169"/>
    </source>
</evidence>
<dbReference type="Gene3D" id="3.40.50.2300">
    <property type="match status" value="1"/>
</dbReference>
<dbReference type="STRING" id="42253.NITMOv2_1844"/>
<dbReference type="Pfam" id="PF00072">
    <property type="entry name" value="Response_reg"/>
    <property type="match status" value="1"/>
</dbReference>
<dbReference type="Proteomes" id="UP000069205">
    <property type="component" value="Chromosome"/>
</dbReference>